<keyword evidence="2" id="KW-1185">Reference proteome</keyword>
<name>A0ACC3P0C2_PHAVU</name>
<gene>
    <name evidence="1" type="ORF">PHAVU_L001890</name>
</gene>
<comment type="caution">
    <text evidence="1">The sequence shown here is derived from an EMBL/GenBank/DDBJ whole genome shotgun (WGS) entry which is preliminary data.</text>
</comment>
<reference evidence="1" key="1">
    <citation type="submission" date="2023-07" db="EMBL/GenBank/DDBJ databases">
        <title>WGS assembly of Phaseolus vulgaris.</title>
        <authorList>
            <person name="Schmutz J."/>
            <person name="Mcclean P."/>
            <person name="Shu S."/>
            <person name="Cregan P."/>
            <person name="Rokhsar D."/>
            <person name="Jackson S."/>
        </authorList>
    </citation>
    <scope>NUCLEOTIDE SEQUENCE</scope>
</reference>
<protein>
    <submittedName>
        <fullName evidence="1">Uncharacterized protein</fullName>
    </submittedName>
</protein>
<evidence type="ECO:0000313" key="2">
    <source>
        <dbReference type="Proteomes" id="UP000000226"/>
    </source>
</evidence>
<organism evidence="1 2">
    <name type="scientific">Phaseolus vulgaris</name>
    <name type="common">Kidney bean</name>
    <name type="synonym">French bean</name>
    <dbReference type="NCBI Taxonomy" id="3885"/>
    <lineage>
        <taxon>Eukaryota</taxon>
        <taxon>Viridiplantae</taxon>
        <taxon>Streptophyta</taxon>
        <taxon>Embryophyta</taxon>
        <taxon>Tracheophyta</taxon>
        <taxon>Spermatophyta</taxon>
        <taxon>Magnoliopsida</taxon>
        <taxon>eudicotyledons</taxon>
        <taxon>Gunneridae</taxon>
        <taxon>Pentapetalae</taxon>
        <taxon>rosids</taxon>
        <taxon>fabids</taxon>
        <taxon>Fabales</taxon>
        <taxon>Fabaceae</taxon>
        <taxon>Papilionoideae</taxon>
        <taxon>50 kb inversion clade</taxon>
        <taxon>NPAAA clade</taxon>
        <taxon>indigoferoid/millettioid clade</taxon>
        <taxon>Phaseoleae</taxon>
        <taxon>Phaseolus</taxon>
    </lineage>
</organism>
<accession>A0ACC3P0C2</accession>
<sequence>MAHSVCTEGACGVDKSVTSESHRHDWSRAWAHPPLSWGTPPRTCFSTNHEELARGRSTFTHCLTFNWLSVEEGVTMCDTQAGVPSA</sequence>
<proteinExistence type="predicted"/>
<evidence type="ECO:0000313" key="1">
    <source>
        <dbReference type="EMBL" id="KAK6645793.1"/>
    </source>
</evidence>
<dbReference type="Proteomes" id="UP000000226">
    <property type="component" value="Unassembled WGS sequence"/>
</dbReference>
<dbReference type="EMBL" id="MU967800">
    <property type="protein sequence ID" value="KAK6645793.1"/>
    <property type="molecule type" value="Genomic_DNA"/>
</dbReference>